<gene>
    <name evidence="3" type="ORF">HCN44_005157</name>
</gene>
<dbReference type="OrthoDB" id="8192535at2759"/>
<organism evidence="3 4">
    <name type="scientific">Aphidius gifuensis</name>
    <name type="common">Parasitoid wasp</name>
    <dbReference type="NCBI Taxonomy" id="684658"/>
    <lineage>
        <taxon>Eukaryota</taxon>
        <taxon>Metazoa</taxon>
        <taxon>Ecdysozoa</taxon>
        <taxon>Arthropoda</taxon>
        <taxon>Hexapoda</taxon>
        <taxon>Insecta</taxon>
        <taxon>Pterygota</taxon>
        <taxon>Neoptera</taxon>
        <taxon>Endopterygota</taxon>
        <taxon>Hymenoptera</taxon>
        <taxon>Apocrita</taxon>
        <taxon>Ichneumonoidea</taxon>
        <taxon>Braconidae</taxon>
        <taxon>Aphidiinae</taxon>
        <taxon>Aphidius</taxon>
    </lineage>
</organism>
<accession>A0A834XUN5</accession>
<keyword evidence="2" id="KW-0472">Membrane</keyword>
<reference evidence="3 4" key="1">
    <citation type="submission" date="2020-08" db="EMBL/GenBank/DDBJ databases">
        <title>Aphidius gifuensis genome sequencing and assembly.</title>
        <authorList>
            <person name="Du Z."/>
        </authorList>
    </citation>
    <scope>NUCLEOTIDE SEQUENCE [LARGE SCALE GENOMIC DNA]</scope>
    <source>
        <strain evidence="3">YNYX2018</strain>
        <tissue evidence="3">Adults</tissue>
    </source>
</reference>
<dbReference type="AlphaFoldDB" id="A0A834XUN5"/>
<evidence type="ECO:0000256" key="2">
    <source>
        <dbReference type="SAM" id="Phobius"/>
    </source>
</evidence>
<dbReference type="EMBL" id="JACMRX010000003">
    <property type="protein sequence ID" value="KAF7992813.1"/>
    <property type="molecule type" value="Genomic_DNA"/>
</dbReference>
<proteinExistence type="predicted"/>
<sequence>MGTHKDDKLRSMRKRLKLEKNDQKETNKLDPNIKNVETFNNQGFGDWLSSNNGIEMMKLFVVANSLLVFVTIAWPNMRLVASIISDYIKGENNE</sequence>
<evidence type="ECO:0000313" key="4">
    <source>
        <dbReference type="Proteomes" id="UP000639338"/>
    </source>
</evidence>
<feature type="region of interest" description="Disordered" evidence="1">
    <location>
        <begin position="1"/>
        <end position="29"/>
    </location>
</feature>
<keyword evidence="4" id="KW-1185">Reference proteome</keyword>
<keyword evidence="2" id="KW-1133">Transmembrane helix</keyword>
<evidence type="ECO:0000313" key="3">
    <source>
        <dbReference type="EMBL" id="KAF7992813.1"/>
    </source>
</evidence>
<comment type="caution">
    <text evidence="3">The sequence shown here is derived from an EMBL/GenBank/DDBJ whole genome shotgun (WGS) entry which is preliminary data.</text>
</comment>
<name>A0A834XUN5_APHGI</name>
<evidence type="ECO:0000256" key="1">
    <source>
        <dbReference type="SAM" id="MobiDB-lite"/>
    </source>
</evidence>
<keyword evidence="2" id="KW-0812">Transmembrane</keyword>
<feature type="compositionally biased region" description="Basic and acidic residues" evidence="1">
    <location>
        <begin position="18"/>
        <end position="28"/>
    </location>
</feature>
<feature type="compositionally biased region" description="Basic and acidic residues" evidence="1">
    <location>
        <begin position="1"/>
        <end position="10"/>
    </location>
</feature>
<feature type="transmembrane region" description="Helical" evidence="2">
    <location>
        <begin position="59"/>
        <end position="77"/>
    </location>
</feature>
<protein>
    <submittedName>
        <fullName evidence="3">Uncharacterized protein</fullName>
    </submittedName>
</protein>
<dbReference type="Proteomes" id="UP000639338">
    <property type="component" value="Unassembled WGS sequence"/>
</dbReference>